<dbReference type="SUPFAM" id="SSF55120">
    <property type="entry name" value="Pseudouridine synthase"/>
    <property type="match status" value="1"/>
</dbReference>
<feature type="non-terminal residue" evidence="5">
    <location>
        <position position="1"/>
    </location>
</feature>
<dbReference type="GO" id="GO:0000455">
    <property type="term" value="P:enzyme-directed rRNA pseudouridine synthesis"/>
    <property type="evidence" value="ECO:0007669"/>
    <property type="project" value="TreeGrafter"/>
</dbReference>
<dbReference type="NCBIfam" id="TIGR00005">
    <property type="entry name" value="rluA_subfam"/>
    <property type="match status" value="1"/>
</dbReference>
<comment type="similarity">
    <text evidence="1">Belongs to the pseudouridine synthase RluA family.</text>
</comment>
<evidence type="ECO:0000259" key="4">
    <source>
        <dbReference type="Pfam" id="PF00849"/>
    </source>
</evidence>
<feature type="domain" description="Pseudouridine synthase RsuA/RluA-like" evidence="4">
    <location>
        <begin position="42"/>
        <end position="202"/>
    </location>
</feature>
<dbReference type="InterPro" id="IPR006225">
    <property type="entry name" value="PsdUridine_synth_RluC/D"/>
</dbReference>
<name>A0A382GGZ1_9ZZZZ</name>
<evidence type="ECO:0000313" key="5">
    <source>
        <dbReference type="EMBL" id="SVB73451.1"/>
    </source>
</evidence>
<dbReference type="InterPro" id="IPR020103">
    <property type="entry name" value="PsdUridine_synth_cat_dom_sf"/>
</dbReference>
<keyword evidence="3" id="KW-0413">Isomerase</keyword>
<evidence type="ECO:0000256" key="3">
    <source>
        <dbReference type="ARBA" id="ARBA00023235"/>
    </source>
</evidence>
<dbReference type="Gene3D" id="3.30.2350.10">
    <property type="entry name" value="Pseudouridine synthase"/>
    <property type="match status" value="1"/>
</dbReference>
<dbReference type="CDD" id="cd02869">
    <property type="entry name" value="PseudoU_synth_RluA_like"/>
    <property type="match status" value="1"/>
</dbReference>
<protein>
    <recommendedName>
        <fullName evidence="4">Pseudouridine synthase RsuA/RluA-like domain-containing protein</fullName>
    </recommendedName>
</protein>
<dbReference type="Pfam" id="PF00849">
    <property type="entry name" value="PseudoU_synth_2"/>
    <property type="match status" value="1"/>
</dbReference>
<keyword evidence="2" id="KW-0694">RNA-binding</keyword>
<dbReference type="PROSITE" id="PS01129">
    <property type="entry name" value="PSI_RLU"/>
    <property type="match status" value="1"/>
</dbReference>
<dbReference type="FunFam" id="3.30.2350.10:FF:000006">
    <property type="entry name" value="Pseudouridine synthase"/>
    <property type="match status" value="1"/>
</dbReference>
<dbReference type="AlphaFoldDB" id="A0A382GGZ1"/>
<sequence>QITEAAKKIKTNDTIEIKFPPTKETHIKPQKISLNILYEDDDIIIINKPAGLVVHPGAGNYDYTLVNGLLFHYHTKLSSVGGKLRPGIVHRIDKDTSGVIVVAKNDFAHNNLSKQFSDHTIKRTYEALIWGSLKPKNGKINEKISRSIKNRQLMSVRKNIGKIAITNYKTLEVFQNLNIPKISLIECKLETGRTHQIRVHMNFKGNPILGDKSYGKSRKKFKKIDLNIEKKINNFNRQALHAKSLGFKHPTKKKEFYFEAERPKDFDTLIKNLKKASI</sequence>
<reference evidence="5" key="1">
    <citation type="submission" date="2018-05" db="EMBL/GenBank/DDBJ databases">
        <authorList>
            <person name="Lanie J.A."/>
            <person name="Ng W.-L."/>
            <person name="Kazmierczak K.M."/>
            <person name="Andrzejewski T.M."/>
            <person name="Davidsen T.M."/>
            <person name="Wayne K.J."/>
            <person name="Tettelin H."/>
            <person name="Glass J.I."/>
            <person name="Rusch D."/>
            <person name="Podicherti R."/>
            <person name="Tsui H.-C.T."/>
            <person name="Winkler M.E."/>
        </authorList>
    </citation>
    <scope>NUCLEOTIDE SEQUENCE</scope>
</reference>
<dbReference type="GO" id="GO:0003723">
    <property type="term" value="F:RNA binding"/>
    <property type="evidence" value="ECO:0007669"/>
    <property type="project" value="UniProtKB-KW"/>
</dbReference>
<dbReference type="PANTHER" id="PTHR21600:SF44">
    <property type="entry name" value="RIBOSOMAL LARGE SUBUNIT PSEUDOURIDINE SYNTHASE D"/>
    <property type="match status" value="1"/>
</dbReference>
<gene>
    <name evidence="5" type="ORF">METZ01_LOCUS226305</name>
</gene>
<accession>A0A382GGZ1</accession>
<proteinExistence type="inferred from homology"/>
<dbReference type="GO" id="GO:0009982">
    <property type="term" value="F:pseudouridine synthase activity"/>
    <property type="evidence" value="ECO:0007669"/>
    <property type="project" value="InterPro"/>
</dbReference>
<evidence type="ECO:0000256" key="2">
    <source>
        <dbReference type="ARBA" id="ARBA00022884"/>
    </source>
</evidence>
<dbReference type="InterPro" id="IPR006145">
    <property type="entry name" value="PsdUridine_synth_RsuA/RluA"/>
</dbReference>
<organism evidence="5">
    <name type="scientific">marine metagenome</name>
    <dbReference type="NCBI Taxonomy" id="408172"/>
    <lineage>
        <taxon>unclassified sequences</taxon>
        <taxon>metagenomes</taxon>
        <taxon>ecological metagenomes</taxon>
    </lineage>
</organism>
<evidence type="ECO:0000256" key="1">
    <source>
        <dbReference type="ARBA" id="ARBA00010876"/>
    </source>
</evidence>
<dbReference type="InterPro" id="IPR006224">
    <property type="entry name" value="PsdUridine_synth_RluA-like_CS"/>
</dbReference>
<dbReference type="InterPro" id="IPR050188">
    <property type="entry name" value="RluA_PseudoU_synthase"/>
</dbReference>
<dbReference type="PANTHER" id="PTHR21600">
    <property type="entry name" value="MITOCHONDRIAL RNA PSEUDOURIDINE SYNTHASE"/>
    <property type="match status" value="1"/>
</dbReference>
<dbReference type="EMBL" id="UINC01055028">
    <property type="protein sequence ID" value="SVB73451.1"/>
    <property type="molecule type" value="Genomic_DNA"/>
</dbReference>